<accession>A0A150IK44</accession>
<reference evidence="2 3" key="1">
    <citation type="journal article" date="2016" name="ISME J.">
        <title>Chasing the elusive Euryarchaeota class WSA2: genomes reveal a uniquely fastidious methyl-reducing methanogen.</title>
        <authorList>
            <person name="Nobu M.K."/>
            <person name="Narihiro T."/>
            <person name="Kuroda K."/>
            <person name="Mei R."/>
            <person name="Liu W.T."/>
        </authorList>
    </citation>
    <scope>NUCLEOTIDE SEQUENCE [LARGE SCALE GENOMIC DNA]</scope>
    <source>
        <strain evidence="2">U1lsi0528_Bin089</strain>
    </source>
</reference>
<evidence type="ECO:0000259" key="1">
    <source>
        <dbReference type="Pfam" id="PF13470"/>
    </source>
</evidence>
<dbReference type="Pfam" id="PF13470">
    <property type="entry name" value="PIN_3"/>
    <property type="match status" value="1"/>
</dbReference>
<dbReference type="InterPro" id="IPR002716">
    <property type="entry name" value="PIN_dom"/>
</dbReference>
<dbReference type="AlphaFoldDB" id="A0A150IK44"/>
<dbReference type="InterPro" id="IPR029060">
    <property type="entry name" value="PIN-like_dom_sf"/>
</dbReference>
<feature type="domain" description="PIN" evidence="1">
    <location>
        <begin position="4"/>
        <end position="118"/>
    </location>
</feature>
<proteinExistence type="predicted"/>
<comment type="caution">
    <text evidence="2">The sequence shown here is derived from an EMBL/GenBank/DDBJ whole genome shotgun (WGS) entry which is preliminary data.</text>
</comment>
<gene>
    <name evidence="2" type="ORF">AMQ74_01905</name>
</gene>
<dbReference type="SUPFAM" id="SSF88723">
    <property type="entry name" value="PIN domain-like"/>
    <property type="match status" value="1"/>
</dbReference>
<dbReference type="EMBL" id="LNGD01000244">
    <property type="protein sequence ID" value="KYC45307.1"/>
    <property type="molecule type" value="Genomic_DNA"/>
</dbReference>
<evidence type="ECO:0000313" key="3">
    <source>
        <dbReference type="Proteomes" id="UP000075578"/>
    </source>
</evidence>
<organism evidence="2 3">
    <name type="scientific">Candidatus Methanofastidiosum methylothiophilum</name>
    <dbReference type="NCBI Taxonomy" id="1705564"/>
    <lineage>
        <taxon>Archaea</taxon>
        <taxon>Methanobacteriati</taxon>
        <taxon>Methanobacteriota</taxon>
        <taxon>Stenosarchaea group</taxon>
        <taxon>Candidatus Methanofastidiosia</taxon>
        <taxon>Candidatus Methanofastidiosales</taxon>
        <taxon>Candidatus Methanofastidiosaceae</taxon>
        <taxon>Candidatus Methanofastidiosum</taxon>
    </lineage>
</organism>
<protein>
    <recommendedName>
        <fullName evidence="1">PIN domain-containing protein</fullName>
    </recommendedName>
</protein>
<dbReference type="Proteomes" id="UP000075578">
    <property type="component" value="Unassembled WGS sequence"/>
</dbReference>
<sequence length="143" mass="16276">MENVFIDTDVIVDFLTDRKPFSLESAKILSLIDQKKIKGCVSSLSFSNLYYVLRKFGTHKKVINSLQELSELVDILKVDSEIIKSALTSDFKDFEDSIQYFAAQEQKKVDCIITRNIKDYKDSSLPVMTPETFLVTFENTAGS</sequence>
<evidence type="ECO:0000313" key="2">
    <source>
        <dbReference type="EMBL" id="KYC45307.1"/>
    </source>
</evidence>
<name>A0A150IK44_9EURY</name>
<dbReference type="Gene3D" id="3.40.50.1010">
    <property type="entry name" value="5'-nuclease"/>
    <property type="match status" value="1"/>
</dbReference>